<accession>A0A4U0UF29</accession>
<organism evidence="3 4">
    <name type="scientific">Friedmanniomyces endolithicus</name>
    <dbReference type="NCBI Taxonomy" id="329885"/>
    <lineage>
        <taxon>Eukaryota</taxon>
        <taxon>Fungi</taxon>
        <taxon>Dikarya</taxon>
        <taxon>Ascomycota</taxon>
        <taxon>Pezizomycotina</taxon>
        <taxon>Dothideomycetes</taxon>
        <taxon>Dothideomycetidae</taxon>
        <taxon>Mycosphaerellales</taxon>
        <taxon>Teratosphaeriaceae</taxon>
        <taxon>Friedmanniomyces</taxon>
    </lineage>
</organism>
<evidence type="ECO:0000256" key="2">
    <source>
        <dbReference type="SAM" id="MobiDB-lite"/>
    </source>
</evidence>
<evidence type="ECO:0000313" key="4">
    <source>
        <dbReference type="Proteomes" id="UP000310066"/>
    </source>
</evidence>
<protein>
    <submittedName>
        <fullName evidence="3">Uncharacterized protein</fullName>
    </submittedName>
</protein>
<comment type="caution">
    <text evidence="3">The sequence shown here is derived from an EMBL/GenBank/DDBJ whole genome shotgun (WGS) entry which is preliminary data.</text>
</comment>
<evidence type="ECO:0000256" key="1">
    <source>
        <dbReference type="SAM" id="Coils"/>
    </source>
</evidence>
<feature type="region of interest" description="Disordered" evidence="2">
    <location>
        <begin position="273"/>
        <end position="318"/>
    </location>
</feature>
<feature type="region of interest" description="Disordered" evidence="2">
    <location>
        <begin position="359"/>
        <end position="385"/>
    </location>
</feature>
<dbReference type="AlphaFoldDB" id="A0A4U0UF29"/>
<reference evidence="3 4" key="1">
    <citation type="submission" date="2017-03" db="EMBL/GenBank/DDBJ databases">
        <title>Genomes of endolithic fungi from Antarctica.</title>
        <authorList>
            <person name="Coleine C."/>
            <person name="Masonjones S."/>
            <person name="Stajich J.E."/>
        </authorList>
    </citation>
    <scope>NUCLEOTIDE SEQUENCE [LARGE SCALE GENOMIC DNA]</scope>
    <source>
        <strain evidence="3 4">CCFEE 5311</strain>
    </source>
</reference>
<dbReference type="EMBL" id="NAJP01000083">
    <property type="protein sequence ID" value="TKA33907.1"/>
    <property type="molecule type" value="Genomic_DNA"/>
</dbReference>
<evidence type="ECO:0000313" key="3">
    <source>
        <dbReference type="EMBL" id="TKA33907.1"/>
    </source>
</evidence>
<feature type="region of interest" description="Disordered" evidence="2">
    <location>
        <begin position="1"/>
        <end position="25"/>
    </location>
</feature>
<proteinExistence type="predicted"/>
<keyword evidence="1" id="KW-0175">Coiled coil</keyword>
<feature type="coiled-coil region" evidence="1">
    <location>
        <begin position="496"/>
        <end position="523"/>
    </location>
</feature>
<sequence>MNATDDRVTASHVSLRAPAQGEGDSSSLFVNGESTALAVVPPSALITTSRASETIETTAASALAESGAVTTTEITHPLASPLTTEGDNVTTAGVAQPPAVAFDGENEDAVVLDPANSERQYCCDPFKAHNRGIWRPGDGDGDQSTDYHDRIGPALPLEQRWRLYQTNGGQVSKLNMPPKHVILDDRAAWEVLESDIARRVILVFWPHDFAGTGTIRHRRPHRGRAAIKDPNAVGDLKYHFALHGHRKERYYFTGARDYKPIIYRVELSPALAPAEVDPSNKRKSSPAETEPDNPRKHGHNQHTPKDQMVKYGAPSKNKGRLRYRERLNTFLRKDPKPDYRGLYGTAGYFARKAKAAKALEDGESGTADDGQGPERMTAEKEGEEEWDMWVAQNESGRVLGEVLEDFQDHRRPGDTFRAVGNADMSGDDEEQVHDVGSLARERLRRSPSPAGRPQWSEDNTGFPIQDAGVQSTASLGEAVEEYHGESEQVRDSSSYTLQLEEQVREAQRQIQALTDSLTAARRRSENSEIVATSE</sequence>
<dbReference type="OrthoDB" id="3650389at2759"/>
<feature type="region of interest" description="Disordered" evidence="2">
    <location>
        <begin position="406"/>
        <end position="475"/>
    </location>
</feature>
<dbReference type="Proteomes" id="UP000310066">
    <property type="component" value="Unassembled WGS sequence"/>
</dbReference>
<name>A0A4U0UF29_9PEZI</name>
<gene>
    <name evidence="3" type="ORF">B0A54_15087</name>
</gene>